<proteinExistence type="predicted"/>
<feature type="signal peptide" evidence="1">
    <location>
        <begin position="1"/>
        <end position="24"/>
    </location>
</feature>
<accession>A0A9X3N3W8</accession>
<comment type="caution">
    <text evidence="2">The sequence shown here is derived from an EMBL/GenBank/DDBJ whole genome shotgun (WGS) entry which is preliminary data.</text>
</comment>
<name>A0A9X3N3W8_9ACTN</name>
<dbReference type="AlphaFoldDB" id="A0A9X3N3W8"/>
<gene>
    <name evidence="2" type="ORF">OM076_40630</name>
</gene>
<dbReference type="RefSeq" id="WP_270045896.1">
    <property type="nucleotide sequence ID" value="NZ_JAPDOD010000071.1"/>
</dbReference>
<reference evidence="2" key="1">
    <citation type="submission" date="2022-10" db="EMBL/GenBank/DDBJ databases">
        <title>The WGS of Solirubrobacter ginsenosidimutans DSM 21036.</title>
        <authorList>
            <person name="Jiang Z."/>
        </authorList>
    </citation>
    <scope>NUCLEOTIDE SEQUENCE</scope>
    <source>
        <strain evidence="2">DSM 21036</strain>
    </source>
</reference>
<dbReference type="Proteomes" id="UP001149140">
    <property type="component" value="Unassembled WGS sequence"/>
</dbReference>
<feature type="chain" id="PRO_5040773004" evidence="1">
    <location>
        <begin position="25"/>
        <end position="433"/>
    </location>
</feature>
<dbReference type="EMBL" id="JAPDOD010000071">
    <property type="protein sequence ID" value="MDA0166638.1"/>
    <property type="molecule type" value="Genomic_DNA"/>
</dbReference>
<organism evidence="2 3">
    <name type="scientific">Solirubrobacter ginsenosidimutans</name>
    <dbReference type="NCBI Taxonomy" id="490573"/>
    <lineage>
        <taxon>Bacteria</taxon>
        <taxon>Bacillati</taxon>
        <taxon>Actinomycetota</taxon>
        <taxon>Thermoleophilia</taxon>
        <taxon>Solirubrobacterales</taxon>
        <taxon>Solirubrobacteraceae</taxon>
        <taxon>Solirubrobacter</taxon>
    </lineage>
</organism>
<evidence type="ECO:0000313" key="3">
    <source>
        <dbReference type="Proteomes" id="UP001149140"/>
    </source>
</evidence>
<keyword evidence="1" id="KW-0732">Signal</keyword>
<sequence>MFLPKLLTAAALAVALIPVTTAQAAAPWSDPVAVPGSQAGGGPQVLFTRTRGGAVAFNGAGSIPGAPTLRSLLGDAGPQNPTTWSGAPDFDTTFSAWAAGDRIMYVGPSGRRVKIGIAPGPSSTWTTTLRGPDTGGARVAATAVPHAGTAGAFATFEGGGGYVYLVRQLGTHAPSATQRVSDKRASIRSVAVAMNASGDVLTAWDLHGTVQARFWYGSSKRFGPIQNLGKVNAAMHLSVALGNDRRATVAWVDQRVSEGNTGQNATVWATSRSASRGFLLPAKQLEAYPDTTIPGGTVIQAAYTSTGRGIIAWSGRNAVRAALVNGRSIGAPQDLAPIAPTDSLQAIGLGNLVTSSGGAAAVTMIAPVDATNNQILVAPLSNGAAAFGPAEAASAPGPFLADPSAGFDFTTNQLTVAWRVPQSGIALATRPTP</sequence>
<keyword evidence="3" id="KW-1185">Reference proteome</keyword>
<protein>
    <submittedName>
        <fullName evidence="2">Uncharacterized protein</fullName>
    </submittedName>
</protein>
<evidence type="ECO:0000256" key="1">
    <source>
        <dbReference type="SAM" id="SignalP"/>
    </source>
</evidence>
<evidence type="ECO:0000313" key="2">
    <source>
        <dbReference type="EMBL" id="MDA0166638.1"/>
    </source>
</evidence>